<dbReference type="PROSITE" id="PS50011">
    <property type="entry name" value="PROTEIN_KINASE_DOM"/>
    <property type="match status" value="1"/>
</dbReference>
<evidence type="ECO:0000256" key="4">
    <source>
        <dbReference type="SAM" id="Phobius"/>
    </source>
</evidence>
<sequence length="366" mass="40613">MALALASGTSIGGFEVLDVIGRGGFGITYKAIEQRSSKTYAIKEYLPDGMSARAPNGLVSALKGLETTYARGLGAFMTEANILKELPRRKGLVRVRGAFEKFGTAYCVMEFIEGDSLDRMSRRMIERYNNMPAELITDLTLSMCWALDALHTENLIHRDVKPANIMLRRNGEPVLIDFGAARRLSRRGTKETIFTRKYAAIEQFPPEMSGFGRNFEEGPWSDIYSLSVVLYELIAKTSPPDATVRAAALLEGQQDPYVPLERVVQNQNTAGIYPPSLLATIDAGCALMPKERIRGATELAEQIAPGWWNKNQNEVDDAHTTMTDSTEIGSPRGASLGWIVWLGILAVCATVLLFWAYQTFFYEEVF</sequence>
<accession>A0AAN0M6G8</accession>
<dbReference type="Gene3D" id="1.10.510.10">
    <property type="entry name" value="Transferase(Phosphotransferase) domain 1"/>
    <property type="match status" value="1"/>
</dbReference>
<dbReference type="RefSeq" id="WP_342070368.1">
    <property type="nucleotide sequence ID" value="NZ_CP151762.1"/>
</dbReference>
<proteinExistence type="predicted"/>
<feature type="binding site" evidence="3">
    <location>
        <position position="43"/>
    </location>
    <ligand>
        <name>ATP</name>
        <dbReference type="ChEBI" id="CHEBI:30616"/>
    </ligand>
</feature>
<evidence type="ECO:0000256" key="2">
    <source>
        <dbReference type="ARBA" id="ARBA00022840"/>
    </source>
</evidence>
<dbReference type="Proteomes" id="UP001451782">
    <property type="component" value="Chromosome"/>
</dbReference>
<organism evidence="6 7">
    <name type="scientific">Yoonia algicola</name>
    <dbReference type="NCBI Taxonomy" id="3137368"/>
    <lineage>
        <taxon>Bacteria</taxon>
        <taxon>Pseudomonadati</taxon>
        <taxon>Pseudomonadota</taxon>
        <taxon>Alphaproteobacteria</taxon>
        <taxon>Rhodobacterales</taxon>
        <taxon>Paracoccaceae</taxon>
        <taxon>Yoonia</taxon>
    </lineage>
</organism>
<keyword evidence="4" id="KW-1133">Transmembrane helix</keyword>
<dbReference type="SMART" id="SM00220">
    <property type="entry name" value="S_TKc"/>
    <property type="match status" value="1"/>
</dbReference>
<dbReference type="EC" id="2.7.11.1" evidence="6"/>
<dbReference type="GO" id="GO:0004674">
    <property type="term" value="F:protein serine/threonine kinase activity"/>
    <property type="evidence" value="ECO:0007669"/>
    <property type="project" value="UniProtKB-EC"/>
</dbReference>
<keyword evidence="6" id="KW-0418">Kinase</keyword>
<dbReference type="InterPro" id="IPR008271">
    <property type="entry name" value="Ser/Thr_kinase_AS"/>
</dbReference>
<evidence type="ECO:0000256" key="1">
    <source>
        <dbReference type="ARBA" id="ARBA00022741"/>
    </source>
</evidence>
<dbReference type="KEGG" id="yag:AABB28_01390"/>
<name>A0AAN0M6G8_9RHOB</name>
<keyword evidence="4" id="KW-0472">Membrane</keyword>
<dbReference type="PANTHER" id="PTHR24361">
    <property type="entry name" value="MITOGEN-ACTIVATED KINASE KINASE KINASE"/>
    <property type="match status" value="1"/>
</dbReference>
<dbReference type="PROSITE" id="PS00107">
    <property type="entry name" value="PROTEIN_KINASE_ATP"/>
    <property type="match status" value="1"/>
</dbReference>
<keyword evidence="1 3" id="KW-0547">Nucleotide-binding</keyword>
<dbReference type="SUPFAM" id="SSF56112">
    <property type="entry name" value="Protein kinase-like (PK-like)"/>
    <property type="match status" value="1"/>
</dbReference>
<feature type="domain" description="Protein kinase" evidence="5">
    <location>
        <begin position="14"/>
        <end position="304"/>
    </location>
</feature>
<evidence type="ECO:0000313" key="7">
    <source>
        <dbReference type="Proteomes" id="UP001451782"/>
    </source>
</evidence>
<dbReference type="AlphaFoldDB" id="A0AAN0M6G8"/>
<dbReference type="EMBL" id="CP151762">
    <property type="protein sequence ID" value="WZU63998.1"/>
    <property type="molecule type" value="Genomic_DNA"/>
</dbReference>
<reference evidence="6 7" key="1">
    <citation type="submission" date="2024-04" db="EMBL/GenBank/DDBJ databases">
        <title>Phylogenomic analyses of a clade within the roseobacter group suggest taxonomic reassignments of species of the genera Aestuariivita, Citreicella, Loktanella, Nautella, Pelagibaca, Ruegeria, Thalassobius, Thiobacimonas and Tropicibacter, and the proposal o.</title>
        <authorList>
            <person name="Jeon C.O."/>
        </authorList>
    </citation>
    <scope>NUCLEOTIDE SEQUENCE [LARGE SCALE GENOMIC DNA]</scope>
    <source>
        <strain evidence="6 7">G8-12</strain>
    </source>
</reference>
<evidence type="ECO:0000313" key="6">
    <source>
        <dbReference type="EMBL" id="WZU63998.1"/>
    </source>
</evidence>
<dbReference type="InterPro" id="IPR053235">
    <property type="entry name" value="Ser_Thr_kinase"/>
</dbReference>
<evidence type="ECO:0000256" key="3">
    <source>
        <dbReference type="PROSITE-ProRule" id="PRU10141"/>
    </source>
</evidence>
<dbReference type="InterPro" id="IPR000719">
    <property type="entry name" value="Prot_kinase_dom"/>
</dbReference>
<keyword evidence="4" id="KW-0812">Transmembrane</keyword>
<dbReference type="CDD" id="cd14014">
    <property type="entry name" value="STKc_PknB_like"/>
    <property type="match status" value="1"/>
</dbReference>
<keyword evidence="6" id="KW-0808">Transferase</keyword>
<protein>
    <submittedName>
        <fullName evidence="6">Serine/threonine-protein kinase</fullName>
        <ecNumber evidence="6">2.7.11.1</ecNumber>
    </submittedName>
</protein>
<dbReference type="InterPro" id="IPR011009">
    <property type="entry name" value="Kinase-like_dom_sf"/>
</dbReference>
<keyword evidence="7" id="KW-1185">Reference proteome</keyword>
<dbReference type="Pfam" id="PF00069">
    <property type="entry name" value="Pkinase"/>
    <property type="match status" value="1"/>
</dbReference>
<evidence type="ECO:0000259" key="5">
    <source>
        <dbReference type="PROSITE" id="PS50011"/>
    </source>
</evidence>
<dbReference type="GO" id="GO:0005737">
    <property type="term" value="C:cytoplasm"/>
    <property type="evidence" value="ECO:0007669"/>
    <property type="project" value="TreeGrafter"/>
</dbReference>
<keyword evidence="2 3" id="KW-0067">ATP-binding</keyword>
<feature type="transmembrane region" description="Helical" evidence="4">
    <location>
        <begin position="338"/>
        <end position="357"/>
    </location>
</feature>
<gene>
    <name evidence="6" type="ORF">AABB28_01390</name>
</gene>
<dbReference type="InterPro" id="IPR017441">
    <property type="entry name" value="Protein_kinase_ATP_BS"/>
</dbReference>
<dbReference type="PROSITE" id="PS00108">
    <property type="entry name" value="PROTEIN_KINASE_ST"/>
    <property type="match status" value="1"/>
</dbReference>
<dbReference type="GO" id="GO:0005524">
    <property type="term" value="F:ATP binding"/>
    <property type="evidence" value="ECO:0007669"/>
    <property type="project" value="UniProtKB-UniRule"/>
</dbReference>